<gene>
    <name evidence="3" type="ORF">G7068_06645</name>
</gene>
<sequence>MSDESFLVGRAKLERAIEASRAEGSASATHTPNRFGRSTSARRTRGLAIAGITMAAAVAVAVSVFSPSPPATETPASATEVLLKAANSVKVNDPKMQPGQYLRLVESGEWDQTNFPDSAYFDESLTFEEQVASQGGVRFREASTNVTYIPSDRNGDWVQRFGKSRFIEMIQPLNDPQAEEFARNSSEEYAALTDFPEDQILPGGLHYEVSEETGEPTGTLAFEGNPSYNNAPHEPAALREYILNGYRQTGEEDPGENRIIEWLTPVLSDLAYPAGLRSASLELLAELEGVELGTDPIAPKDTSRVAVRLPSGEPSSAGGQYLVFDKDTGMFIGARTMEANKTVGYVSTFTSTVVDGIPPRDEETW</sequence>
<feature type="region of interest" description="Disordered" evidence="1">
    <location>
        <begin position="19"/>
        <end position="41"/>
    </location>
</feature>
<keyword evidence="2" id="KW-0812">Transmembrane</keyword>
<reference evidence="3 4" key="1">
    <citation type="submission" date="2020-03" db="EMBL/GenBank/DDBJ databases">
        <title>Leucobacter sp. nov., isolated from beetles.</title>
        <authorList>
            <person name="Hyun D.-W."/>
            <person name="Bae J.-W."/>
        </authorList>
    </citation>
    <scope>NUCLEOTIDE SEQUENCE [LARGE SCALE GENOMIC DNA]</scope>
    <source>
        <strain evidence="3 4">HDW9C</strain>
    </source>
</reference>
<evidence type="ECO:0000313" key="3">
    <source>
        <dbReference type="EMBL" id="QIK62913.1"/>
    </source>
</evidence>
<dbReference type="EMBL" id="CP049863">
    <property type="protein sequence ID" value="QIK62913.1"/>
    <property type="molecule type" value="Genomic_DNA"/>
</dbReference>
<evidence type="ECO:0008006" key="5">
    <source>
        <dbReference type="Google" id="ProtNLM"/>
    </source>
</evidence>
<dbReference type="Proteomes" id="UP000502677">
    <property type="component" value="Chromosome"/>
</dbReference>
<evidence type="ECO:0000256" key="1">
    <source>
        <dbReference type="SAM" id="MobiDB-lite"/>
    </source>
</evidence>
<protein>
    <recommendedName>
        <fullName evidence="5">CU044_5270 family protein</fullName>
    </recommendedName>
</protein>
<feature type="compositionally biased region" description="Polar residues" evidence="1">
    <location>
        <begin position="26"/>
        <end position="39"/>
    </location>
</feature>
<dbReference type="KEGG" id="lvi:G7068_06645"/>
<dbReference type="AlphaFoldDB" id="A0A6G7XED9"/>
<proteinExistence type="predicted"/>
<name>A0A6G7XED9_9MICO</name>
<evidence type="ECO:0000256" key="2">
    <source>
        <dbReference type="SAM" id="Phobius"/>
    </source>
</evidence>
<keyword evidence="2" id="KW-1133">Transmembrane helix</keyword>
<accession>A0A6G7XED9</accession>
<keyword evidence="2" id="KW-0472">Membrane</keyword>
<dbReference type="RefSeq" id="WP_166290452.1">
    <property type="nucleotide sequence ID" value="NZ_CP049863.1"/>
</dbReference>
<keyword evidence="4" id="KW-1185">Reference proteome</keyword>
<evidence type="ECO:0000313" key="4">
    <source>
        <dbReference type="Proteomes" id="UP000502677"/>
    </source>
</evidence>
<organism evidence="3 4">
    <name type="scientific">Leucobacter viscericola</name>
    <dbReference type="NCBI Taxonomy" id="2714935"/>
    <lineage>
        <taxon>Bacteria</taxon>
        <taxon>Bacillati</taxon>
        <taxon>Actinomycetota</taxon>
        <taxon>Actinomycetes</taxon>
        <taxon>Micrococcales</taxon>
        <taxon>Microbacteriaceae</taxon>
        <taxon>Leucobacter</taxon>
    </lineage>
</organism>
<feature type="transmembrane region" description="Helical" evidence="2">
    <location>
        <begin position="47"/>
        <end position="65"/>
    </location>
</feature>